<sequence length="224" mass="24845">SPDEDRNTATPSSRQSSVPASTSPQSSGYASRTSSALPPSRPSSIILLNTSTSEYPMAKVQIKREQPLEEHEIITPRDPESTLPPSAPSSSVVHLHSGKSSHSVARVQVKREVLEENDVPTSDKDDPVSIQSSGNDTTPDLTPSTPSSSVLQLGTNKSDHRLIKVQIKQEDQEDDEVLYLHRNKSDHPMMNVQIKQEEQEDDEVLYLDTCKSNYPMKKMEIKQE</sequence>
<dbReference type="EMBL" id="BTRK01000002">
    <property type="protein sequence ID" value="GMR39225.1"/>
    <property type="molecule type" value="Genomic_DNA"/>
</dbReference>
<feature type="non-terminal residue" evidence="2">
    <location>
        <position position="224"/>
    </location>
</feature>
<gene>
    <name evidence="2" type="ORF">PMAYCL1PPCAC_09420</name>
</gene>
<feature type="compositionally biased region" description="Low complexity" evidence="1">
    <location>
        <begin position="136"/>
        <end position="149"/>
    </location>
</feature>
<evidence type="ECO:0000256" key="1">
    <source>
        <dbReference type="SAM" id="MobiDB-lite"/>
    </source>
</evidence>
<feature type="compositionally biased region" description="Low complexity" evidence="1">
    <location>
        <begin position="15"/>
        <end position="27"/>
    </location>
</feature>
<feature type="compositionally biased region" description="Basic and acidic residues" evidence="1">
    <location>
        <begin position="62"/>
        <end position="80"/>
    </location>
</feature>
<feature type="region of interest" description="Disordered" evidence="1">
    <location>
        <begin position="1"/>
        <end position="158"/>
    </location>
</feature>
<reference evidence="3" key="1">
    <citation type="submission" date="2022-10" db="EMBL/GenBank/DDBJ databases">
        <title>Genome assembly of Pristionchus species.</title>
        <authorList>
            <person name="Yoshida K."/>
            <person name="Sommer R.J."/>
        </authorList>
    </citation>
    <scope>NUCLEOTIDE SEQUENCE [LARGE SCALE GENOMIC DNA]</scope>
    <source>
        <strain evidence="3">RS5460</strain>
    </source>
</reference>
<keyword evidence="3" id="KW-1185">Reference proteome</keyword>
<accession>A0AAN4ZLL0</accession>
<proteinExistence type="predicted"/>
<evidence type="ECO:0000313" key="2">
    <source>
        <dbReference type="EMBL" id="GMR39225.1"/>
    </source>
</evidence>
<organism evidence="2 3">
    <name type="scientific">Pristionchus mayeri</name>
    <dbReference type="NCBI Taxonomy" id="1317129"/>
    <lineage>
        <taxon>Eukaryota</taxon>
        <taxon>Metazoa</taxon>
        <taxon>Ecdysozoa</taxon>
        <taxon>Nematoda</taxon>
        <taxon>Chromadorea</taxon>
        <taxon>Rhabditida</taxon>
        <taxon>Rhabditina</taxon>
        <taxon>Diplogasteromorpha</taxon>
        <taxon>Diplogasteroidea</taxon>
        <taxon>Neodiplogasteridae</taxon>
        <taxon>Pristionchus</taxon>
    </lineage>
</organism>
<dbReference type="AlphaFoldDB" id="A0AAN4ZLL0"/>
<feature type="compositionally biased region" description="Polar residues" evidence="1">
    <location>
        <begin position="28"/>
        <end position="54"/>
    </location>
</feature>
<feature type="non-terminal residue" evidence="2">
    <location>
        <position position="1"/>
    </location>
</feature>
<evidence type="ECO:0000313" key="3">
    <source>
        <dbReference type="Proteomes" id="UP001328107"/>
    </source>
</evidence>
<name>A0AAN4ZLL0_9BILA</name>
<protein>
    <submittedName>
        <fullName evidence="2">Uncharacterized protein</fullName>
    </submittedName>
</protein>
<dbReference type="Proteomes" id="UP001328107">
    <property type="component" value="Unassembled WGS sequence"/>
</dbReference>
<feature type="compositionally biased region" description="Polar residues" evidence="1">
    <location>
        <begin position="88"/>
        <end position="103"/>
    </location>
</feature>
<comment type="caution">
    <text evidence="2">The sequence shown here is derived from an EMBL/GenBank/DDBJ whole genome shotgun (WGS) entry which is preliminary data.</text>
</comment>